<dbReference type="EMBL" id="HE601142">
    <property type="protein sequence ID" value="CAP20628.1"/>
    <property type="molecule type" value="Genomic_DNA"/>
</dbReference>
<reference evidence="1 2" key="2">
    <citation type="journal article" date="2011" name="PLoS Genet.">
        <title>Caenorhabditis briggsae recombinant inbred line genotypes reveal inter-strain incompatibility and the evolution of recombination.</title>
        <authorList>
            <person name="Ross J.A."/>
            <person name="Koboldt D.C."/>
            <person name="Staisch J.E."/>
            <person name="Chamberlin H.M."/>
            <person name="Gupta B.P."/>
            <person name="Miller R.D."/>
            <person name="Baird S.E."/>
            <person name="Haag E.S."/>
        </authorList>
    </citation>
    <scope>NUCLEOTIDE SEQUENCE [LARGE SCALE GENOMIC DNA]</scope>
    <source>
        <strain evidence="1 2">AF16</strain>
    </source>
</reference>
<name>A8WJI6_CAEBR</name>
<gene>
    <name evidence="1 3" type="ORF">CBG23889</name>
    <name evidence="1" type="ORF">CBG_23889</name>
</gene>
<sequence length="142" mass="16178">MSGCPDLFPGSLLWSPEKRELILLSNSLFLYSILPEVNGTSGGSLESSLRQPAQKYNCESRSGETATIVFLAKIGDFTTKRRKDINSMMDYKTCEAIRNRHPIAKPTTTRAVPMISRTDHRFMRSRMDHRFNNKCCFSCYIS</sequence>
<proteinExistence type="predicted"/>
<dbReference type="HOGENOM" id="CLU_1817483_0_0_1"/>
<evidence type="ECO:0000313" key="3">
    <source>
        <dbReference type="WormBase" id="CBG23889"/>
    </source>
</evidence>
<dbReference type="GeneID" id="8589975"/>
<evidence type="ECO:0000313" key="2">
    <source>
        <dbReference type="Proteomes" id="UP000008549"/>
    </source>
</evidence>
<reference evidence="1 2" key="1">
    <citation type="journal article" date="2003" name="PLoS Biol.">
        <title>The genome sequence of Caenorhabditis briggsae: a platform for comparative genomics.</title>
        <authorList>
            <person name="Stein L.D."/>
            <person name="Bao Z."/>
            <person name="Blasiar D."/>
            <person name="Blumenthal T."/>
            <person name="Brent M.R."/>
            <person name="Chen N."/>
            <person name="Chinwalla A."/>
            <person name="Clarke L."/>
            <person name="Clee C."/>
            <person name="Coghlan A."/>
            <person name="Coulson A."/>
            <person name="D'Eustachio P."/>
            <person name="Fitch D.H."/>
            <person name="Fulton L.A."/>
            <person name="Fulton R.E."/>
            <person name="Griffiths-Jones S."/>
            <person name="Harris T.W."/>
            <person name="Hillier L.W."/>
            <person name="Kamath R."/>
            <person name="Kuwabara P.E."/>
            <person name="Mardis E.R."/>
            <person name="Marra M.A."/>
            <person name="Miner T.L."/>
            <person name="Minx P."/>
            <person name="Mullikin J.C."/>
            <person name="Plumb R.W."/>
            <person name="Rogers J."/>
            <person name="Schein J.E."/>
            <person name="Sohrmann M."/>
            <person name="Spieth J."/>
            <person name="Stajich J.E."/>
            <person name="Wei C."/>
            <person name="Willey D."/>
            <person name="Wilson R.K."/>
            <person name="Durbin R."/>
            <person name="Waterston R.H."/>
        </authorList>
    </citation>
    <scope>NUCLEOTIDE SEQUENCE [LARGE SCALE GENOMIC DNA]</scope>
    <source>
        <strain evidence="1 2">AF16</strain>
    </source>
</reference>
<dbReference type="Proteomes" id="UP000008549">
    <property type="component" value="Unassembled WGS sequence"/>
</dbReference>
<dbReference type="AlphaFoldDB" id="A8WJI6"/>
<dbReference type="CTD" id="8589975"/>
<organism evidence="1 2">
    <name type="scientific">Caenorhabditis briggsae</name>
    <dbReference type="NCBI Taxonomy" id="6238"/>
    <lineage>
        <taxon>Eukaryota</taxon>
        <taxon>Metazoa</taxon>
        <taxon>Ecdysozoa</taxon>
        <taxon>Nematoda</taxon>
        <taxon>Chromadorea</taxon>
        <taxon>Rhabditida</taxon>
        <taxon>Rhabditina</taxon>
        <taxon>Rhabditomorpha</taxon>
        <taxon>Rhabditoidea</taxon>
        <taxon>Rhabditidae</taxon>
        <taxon>Peloderinae</taxon>
        <taxon>Caenorhabditis</taxon>
    </lineage>
</organism>
<evidence type="ECO:0000313" key="1">
    <source>
        <dbReference type="EMBL" id="CAP20628.1"/>
    </source>
</evidence>
<dbReference type="InParanoid" id="A8WJI6"/>
<dbReference type="RefSeq" id="XP_002647974.1">
    <property type="nucleotide sequence ID" value="XM_002647928.1"/>
</dbReference>
<protein>
    <submittedName>
        <fullName evidence="1">Protein CBG23889</fullName>
    </submittedName>
</protein>
<dbReference type="KEGG" id="cbr:CBG_23889"/>
<dbReference type="WormBase" id="CBG23889">
    <property type="protein sequence ID" value="CBP43459"/>
    <property type="gene ID" value="WBGene00042131"/>
</dbReference>
<accession>A8WJI6</accession>
<keyword evidence="2" id="KW-1185">Reference proteome</keyword>